<evidence type="ECO:0000313" key="13">
    <source>
        <dbReference type="EMBL" id="KDN38046.1"/>
    </source>
</evidence>
<dbReference type="InterPro" id="IPR011990">
    <property type="entry name" value="TPR-like_helical_dom_sf"/>
</dbReference>
<dbReference type="SUPFAM" id="SSF48452">
    <property type="entry name" value="TPR-like"/>
    <property type="match status" value="1"/>
</dbReference>
<dbReference type="OMA" id="QWRGDIE"/>
<dbReference type="SMART" id="SM00028">
    <property type="entry name" value="TPR"/>
    <property type="match status" value="9"/>
</dbReference>
<evidence type="ECO:0000256" key="10">
    <source>
        <dbReference type="PROSITE-ProRule" id="PRU00339"/>
    </source>
</evidence>
<dbReference type="AlphaFoldDB" id="A0A066V984"/>
<dbReference type="PROSITE" id="PS50293">
    <property type="entry name" value="TPR_REGION"/>
    <property type="match status" value="1"/>
</dbReference>
<keyword evidence="13" id="KW-0675">Receptor</keyword>
<sequence length="631" mass="68839">MAPAVSPAHQQAERAADVAQSAGARFTRWLEDNRYVLMGAAAGVGAAGLAYYLISGPSSPPGGRGGDASSSSASVGPGGEKGGSSKKKNKKKKASNKKDGERELPGDGPLLEEASDAQIIALSAEEIARLPGQRRKDIAQALKTAGNKAYSEREYEKAIQLYTKAIAADPLAVFYSNRAACYNNLGRYLEVIDDCNEALKQQKDYVKALNRRATAREKLGGDGGSGGESDEKMQSLIRSAEDFTAVAILSRFKDAAATQAVERVLNTFARARAGHTLRTREPRLPSPTFVIAYLDAFRKKPVPALPAEPSQGDKTLKLAYEALAANNFPHAFSLISESLDQGLSTDDLKANALNMRATFQFVIGNAPSALEDLDESTRLVPSYVQSWVKKASVHMELGQREEAFNDFERAIQADPSDPDIYYHRGQVHFILQQFDEALKDYSKSTELDDSFIFSQVQYAVAQYKLNKLPQSKRSFERILAKFSNSSEAYNYCGELQLDQQEFESALENFNRAIALEAAKANSSNVLPMINKALLLFQWKTDLAGAEELCRKALEIDPDCDVAVATLAQLCLQQGRIPESIEFFARSAQIARTEPELINAITYEQASRAQASFIEKFPEQGADLAALAGAMP</sequence>
<evidence type="ECO:0000256" key="9">
    <source>
        <dbReference type="ARBA" id="ARBA00038030"/>
    </source>
</evidence>
<evidence type="ECO:0000256" key="1">
    <source>
        <dbReference type="ARBA" id="ARBA00004572"/>
    </source>
</evidence>
<dbReference type="Proteomes" id="UP000027361">
    <property type="component" value="Unassembled WGS sequence"/>
</dbReference>
<dbReference type="PROSITE" id="PS50005">
    <property type="entry name" value="TPR"/>
    <property type="match status" value="4"/>
</dbReference>
<keyword evidence="8 12" id="KW-0472">Membrane</keyword>
<evidence type="ECO:0000256" key="12">
    <source>
        <dbReference type="SAM" id="Phobius"/>
    </source>
</evidence>
<gene>
    <name evidence="13" type="ORF">K437DRAFT_259558</name>
</gene>
<dbReference type="GO" id="GO:0045039">
    <property type="term" value="P:protein insertion into mitochondrial inner membrane"/>
    <property type="evidence" value="ECO:0007669"/>
    <property type="project" value="TreeGrafter"/>
</dbReference>
<comment type="subcellular location">
    <subcellularLocation>
        <location evidence="1">Mitochondrion outer membrane</location>
        <topology evidence="1">Single-pass membrane protein</topology>
    </subcellularLocation>
</comment>
<dbReference type="GeneID" id="25265313"/>
<dbReference type="GO" id="GO:0030150">
    <property type="term" value="P:protein import into mitochondrial matrix"/>
    <property type="evidence" value="ECO:0007669"/>
    <property type="project" value="TreeGrafter"/>
</dbReference>
<feature type="compositionally biased region" description="Basic and acidic residues" evidence="11">
    <location>
        <begin position="96"/>
        <end position="105"/>
    </location>
</feature>
<dbReference type="Gene3D" id="1.25.40.10">
    <property type="entry name" value="Tetratricopeptide repeat domain"/>
    <property type="match status" value="2"/>
</dbReference>
<dbReference type="PANTHER" id="PTHR46208:SF1">
    <property type="entry name" value="MITOCHONDRIAL IMPORT RECEPTOR SUBUNIT TOM70"/>
    <property type="match status" value="1"/>
</dbReference>
<dbReference type="InterPro" id="IPR019734">
    <property type="entry name" value="TPR_rpt"/>
</dbReference>
<dbReference type="OrthoDB" id="2942533at2759"/>
<dbReference type="HOGENOM" id="CLU_017516_0_1_1"/>
<evidence type="ECO:0000256" key="8">
    <source>
        <dbReference type="ARBA" id="ARBA00023136"/>
    </source>
</evidence>
<reference evidence="13 14" key="1">
    <citation type="submission" date="2014-05" db="EMBL/GenBank/DDBJ databases">
        <title>Draft genome sequence of a rare smut relative, Tilletiaria anomala UBC 951.</title>
        <authorList>
            <consortium name="DOE Joint Genome Institute"/>
            <person name="Toome M."/>
            <person name="Kuo A."/>
            <person name="Henrissat B."/>
            <person name="Lipzen A."/>
            <person name="Tritt A."/>
            <person name="Yoshinaga Y."/>
            <person name="Zane M."/>
            <person name="Barry K."/>
            <person name="Grigoriev I.V."/>
            <person name="Spatafora J.W."/>
            <person name="Aimea M.C."/>
        </authorList>
    </citation>
    <scope>NUCLEOTIDE SEQUENCE [LARGE SCALE GENOMIC DNA]</scope>
    <source>
        <strain evidence="13 14">UBC 951</strain>
    </source>
</reference>
<proteinExistence type="inferred from homology"/>
<name>A0A066V984_TILAU</name>
<feature type="region of interest" description="Disordered" evidence="11">
    <location>
        <begin position="59"/>
        <end position="110"/>
    </location>
</feature>
<dbReference type="GO" id="GO:0030943">
    <property type="term" value="F:mitochondrion targeting sequence binding"/>
    <property type="evidence" value="ECO:0007669"/>
    <property type="project" value="TreeGrafter"/>
</dbReference>
<keyword evidence="5 10" id="KW-0802">TPR repeat</keyword>
<evidence type="ECO:0000256" key="2">
    <source>
        <dbReference type="ARBA" id="ARBA00022692"/>
    </source>
</evidence>
<evidence type="ECO:0000256" key="5">
    <source>
        <dbReference type="ARBA" id="ARBA00022803"/>
    </source>
</evidence>
<dbReference type="FunCoup" id="A0A066V984">
    <property type="interactions" value="284"/>
</dbReference>
<dbReference type="STRING" id="1037660.A0A066V984"/>
<dbReference type="PANTHER" id="PTHR46208">
    <property type="entry name" value="MITOCHONDRIAL IMPORT RECEPTOR SUBUNIT TOM70"/>
    <property type="match status" value="1"/>
</dbReference>
<comment type="similarity">
    <text evidence="9">Belongs to the Tom70 family.</text>
</comment>
<feature type="transmembrane region" description="Helical" evidence="12">
    <location>
        <begin position="35"/>
        <end position="54"/>
    </location>
</feature>
<protein>
    <submittedName>
        <fullName evidence="13">Putative mitochondrial protein import receptor tom70</fullName>
    </submittedName>
</protein>
<evidence type="ECO:0000256" key="3">
    <source>
        <dbReference type="ARBA" id="ARBA00022737"/>
    </source>
</evidence>
<dbReference type="EMBL" id="JMSN01000125">
    <property type="protein sequence ID" value="KDN38046.1"/>
    <property type="molecule type" value="Genomic_DNA"/>
</dbReference>
<evidence type="ECO:0000256" key="7">
    <source>
        <dbReference type="ARBA" id="ARBA00023128"/>
    </source>
</evidence>
<organism evidence="13 14">
    <name type="scientific">Tilletiaria anomala (strain ATCC 24038 / CBS 436.72 / UBC 951)</name>
    <dbReference type="NCBI Taxonomy" id="1037660"/>
    <lineage>
        <taxon>Eukaryota</taxon>
        <taxon>Fungi</taxon>
        <taxon>Dikarya</taxon>
        <taxon>Basidiomycota</taxon>
        <taxon>Ustilaginomycotina</taxon>
        <taxon>Exobasidiomycetes</taxon>
        <taxon>Georgefischeriales</taxon>
        <taxon>Tilletiariaceae</taxon>
        <taxon>Tilletiaria</taxon>
    </lineage>
</organism>
<keyword evidence="2 12" id="KW-0812">Transmembrane</keyword>
<evidence type="ECO:0000256" key="4">
    <source>
        <dbReference type="ARBA" id="ARBA00022787"/>
    </source>
</evidence>
<feature type="repeat" description="TPR" evidence="10">
    <location>
        <begin position="139"/>
        <end position="172"/>
    </location>
</feature>
<dbReference type="GO" id="GO:0005741">
    <property type="term" value="C:mitochondrial outer membrane"/>
    <property type="evidence" value="ECO:0007669"/>
    <property type="project" value="UniProtKB-SubCell"/>
</dbReference>
<keyword evidence="3" id="KW-0677">Repeat</keyword>
<evidence type="ECO:0000256" key="11">
    <source>
        <dbReference type="SAM" id="MobiDB-lite"/>
    </source>
</evidence>
<feature type="repeat" description="TPR" evidence="10">
    <location>
        <begin position="418"/>
        <end position="451"/>
    </location>
</feature>
<dbReference type="Pfam" id="PF13432">
    <property type="entry name" value="TPR_16"/>
    <property type="match status" value="1"/>
</dbReference>
<feature type="repeat" description="TPR" evidence="10">
    <location>
        <begin position="384"/>
        <end position="417"/>
    </location>
</feature>
<dbReference type="RefSeq" id="XP_013240591.1">
    <property type="nucleotide sequence ID" value="XM_013385137.1"/>
</dbReference>
<comment type="caution">
    <text evidence="13">The sequence shown here is derived from an EMBL/GenBank/DDBJ whole genome shotgun (WGS) entry which is preliminary data.</text>
</comment>
<keyword evidence="14" id="KW-1185">Reference proteome</keyword>
<dbReference type="Pfam" id="PF13414">
    <property type="entry name" value="TPR_11"/>
    <property type="match status" value="1"/>
</dbReference>
<accession>A0A066V984</accession>
<dbReference type="Pfam" id="PF14559">
    <property type="entry name" value="TPR_19"/>
    <property type="match status" value="1"/>
</dbReference>
<evidence type="ECO:0000313" key="14">
    <source>
        <dbReference type="Proteomes" id="UP000027361"/>
    </source>
</evidence>
<dbReference type="InParanoid" id="A0A066V984"/>
<feature type="repeat" description="TPR" evidence="10">
    <location>
        <begin position="486"/>
        <end position="519"/>
    </location>
</feature>
<keyword evidence="7" id="KW-0496">Mitochondrion</keyword>
<keyword evidence="4" id="KW-1000">Mitochondrion outer membrane</keyword>
<evidence type="ECO:0000256" key="6">
    <source>
        <dbReference type="ARBA" id="ARBA00022989"/>
    </source>
</evidence>
<dbReference type="GO" id="GO:0008320">
    <property type="term" value="F:protein transmembrane transporter activity"/>
    <property type="evidence" value="ECO:0007669"/>
    <property type="project" value="TreeGrafter"/>
</dbReference>
<feature type="compositionally biased region" description="Basic residues" evidence="11">
    <location>
        <begin position="84"/>
        <end position="95"/>
    </location>
</feature>
<keyword evidence="6 12" id="KW-1133">Transmembrane helix</keyword>